<dbReference type="EMBL" id="QUOT01000001">
    <property type="protein sequence ID" value="REL31043.1"/>
    <property type="molecule type" value="Genomic_DNA"/>
</dbReference>
<dbReference type="RefSeq" id="WP_116015589.1">
    <property type="nucleotide sequence ID" value="NZ_QUOT01000001.1"/>
</dbReference>
<organism evidence="2 3">
    <name type="scientific">Thalassotalea euphylliae</name>
    <dbReference type="NCBI Taxonomy" id="1655234"/>
    <lineage>
        <taxon>Bacteria</taxon>
        <taxon>Pseudomonadati</taxon>
        <taxon>Pseudomonadota</taxon>
        <taxon>Gammaproteobacteria</taxon>
        <taxon>Alteromonadales</taxon>
        <taxon>Colwelliaceae</taxon>
        <taxon>Thalassotalea</taxon>
    </lineage>
</organism>
<reference evidence="3" key="1">
    <citation type="submission" date="2018-08" db="EMBL/GenBank/DDBJ databases">
        <title>Thalassotalea euphylliae genome.</title>
        <authorList>
            <person name="Summers S."/>
            <person name="Rice S.A."/>
            <person name="Freckelton M.L."/>
            <person name="Nedved B.T."/>
            <person name="Hadfield M.G."/>
        </authorList>
    </citation>
    <scope>NUCLEOTIDE SEQUENCE [LARGE SCALE GENOMIC DNA]</scope>
    <source>
        <strain evidence="3">H3</strain>
    </source>
</reference>
<dbReference type="Proteomes" id="UP000256899">
    <property type="component" value="Unassembled WGS sequence"/>
</dbReference>
<keyword evidence="1" id="KW-0732">Signal</keyword>
<name>A0A3E0U3A3_9GAMM</name>
<feature type="chain" id="PRO_5017559946" description="Phosphate ABC transporter substrate-binding protein" evidence="1">
    <location>
        <begin position="21"/>
        <end position="147"/>
    </location>
</feature>
<protein>
    <recommendedName>
        <fullName evidence="4">Phosphate ABC transporter substrate-binding protein</fullName>
    </recommendedName>
</protein>
<proteinExistence type="predicted"/>
<evidence type="ECO:0000313" key="3">
    <source>
        <dbReference type="Proteomes" id="UP000256899"/>
    </source>
</evidence>
<evidence type="ECO:0000256" key="1">
    <source>
        <dbReference type="SAM" id="SignalP"/>
    </source>
</evidence>
<accession>A0A3E0U3A3</accession>
<dbReference type="Gene3D" id="3.40.190.10">
    <property type="entry name" value="Periplasmic binding protein-like II"/>
    <property type="match status" value="1"/>
</dbReference>
<comment type="caution">
    <text evidence="2">The sequence shown here is derived from an EMBL/GenBank/DDBJ whole genome shotgun (WGS) entry which is preliminary data.</text>
</comment>
<gene>
    <name evidence="2" type="ORF">DXX94_10145</name>
</gene>
<dbReference type="SUPFAM" id="SSF53850">
    <property type="entry name" value="Periplasmic binding protein-like II"/>
    <property type="match status" value="1"/>
</dbReference>
<evidence type="ECO:0000313" key="2">
    <source>
        <dbReference type="EMBL" id="REL31043.1"/>
    </source>
</evidence>
<evidence type="ECO:0008006" key="4">
    <source>
        <dbReference type="Google" id="ProtNLM"/>
    </source>
</evidence>
<feature type="signal peptide" evidence="1">
    <location>
        <begin position="1"/>
        <end position="20"/>
    </location>
</feature>
<keyword evidence="3" id="KW-1185">Reference proteome</keyword>
<dbReference type="AlphaFoldDB" id="A0A3E0U3A3"/>
<sequence length="147" mass="16711">MCLLSWLFCTALIIPQTLHAAENYAIITLNKDFKKLSKGKARMLYRGKAKSLQGKKIELSDWPSNNQTRNEFYQLLLGKDAAQMSAHWAGLSFSGKARPPREMKTSSLDELLQWLSQKPTRIGYAPLESLPESVTVLYVVKKDKNHE</sequence>